<gene>
    <name evidence="2" type="ORF">Rhopal_005032-T1</name>
</gene>
<dbReference type="EMBL" id="BQKY01000010">
    <property type="protein sequence ID" value="GJN92004.1"/>
    <property type="molecule type" value="Genomic_DNA"/>
</dbReference>
<evidence type="ECO:0008006" key="4">
    <source>
        <dbReference type="Google" id="ProtNLM"/>
    </source>
</evidence>
<feature type="region of interest" description="Disordered" evidence="1">
    <location>
        <begin position="90"/>
        <end position="120"/>
    </location>
</feature>
<evidence type="ECO:0000256" key="1">
    <source>
        <dbReference type="SAM" id="MobiDB-lite"/>
    </source>
</evidence>
<reference evidence="2 3" key="1">
    <citation type="submission" date="2021-12" db="EMBL/GenBank/DDBJ databases">
        <title>High titer production of polyol ester of fatty acids by Rhodotorula paludigena BS15 towards product separation-free biomass refinery.</title>
        <authorList>
            <person name="Mano J."/>
            <person name="Ono H."/>
            <person name="Tanaka T."/>
            <person name="Naito K."/>
            <person name="Sushida H."/>
            <person name="Ike M."/>
            <person name="Tokuyasu K."/>
            <person name="Kitaoka M."/>
        </authorList>
    </citation>
    <scope>NUCLEOTIDE SEQUENCE [LARGE SCALE GENOMIC DNA]</scope>
    <source>
        <strain evidence="2 3">BS15</strain>
    </source>
</reference>
<feature type="region of interest" description="Disordered" evidence="1">
    <location>
        <begin position="461"/>
        <end position="490"/>
    </location>
</feature>
<proteinExistence type="predicted"/>
<protein>
    <recommendedName>
        <fullName evidence="4">F-box domain-containing protein</fullName>
    </recommendedName>
</protein>
<evidence type="ECO:0000313" key="2">
    <source>
        <dbReference type="EMBL" id="GJN92004.1"/>
    </source>
</evidence>
<dbReference type="Proteomes" id="UP001342314">
    <property type="component" value="Unassembled WGS sequence"/>
</dbReference>
<organism evidence="2 3">
    <name type="scientific">Rhodotorula paludigena</name>
    <dbReference type="NCBI Taxonomy" id="86838"/>
    <lineage>
        <taxon>Eukaryota</taxon>
        <taxon>Fungi</taxon>
        <taxon>Dikarya</taxon>
        <taxon>Basidiomycota</taxon>
        <taxon>Pucciniomycotina</taxon>
        <taxon>Microbotryomycetes</taxon>
        <taxon>Sporidiobolales</taxon>
        <taxon>Sporidiobolaceae</taxon>
        <taxon>Rhodotorula</taxon>
    </lineage>
</organism>
<name>A0AAV5GNH2_9BASI</name>
<sequence>MSTAPTLASELITLILEHLWTDLTTHAHSPEPVEPSDAPFVFAPLTLVSRAFRKCALPFFVRRFDRRDPVRFLDFLDKYDLVRHVQSIHANPRLPPLPKPQKARQRSPDSDDETSDEDGDEAYYSACLSRFKADEKRCGDAWHALLAASAPTLRALEIGAPIRASEPMDHARREHLYESDGISVYRMLNLSRKPRFDRLENLKINVRACTMLRHYAQHQDLFPAVRRLDLGFTHPRIVSGNEIEQGVKPWAGLRALVLRRLIVHHTCFDDIVRPLFIAASAATLRILDIEVRMPPNFASISTSFVDLFRDCPFPHVICFRLRSDFICCGDSQLFELFPSVSTASIPIIVAADEFPALPQSLRSLSVTYHTDFRVANLVAALGAQTDMSLALLELLAADVDEDEMYDLFVEEREDELPLLVAMCEELDIVLAGDVVQVLAERKRDARWQTWYRPADLRFVEVPSDEQGSTASESVGDGDEDNDDEEDAMDYDAEDDVTFRSLWSLEKRRALDVEDAFKLLEPHIKTGVSADEAHSMIEKLLE</sequence>
<feature type="compositionally biased region" description="Acidic residues" evidence="1">
    <location>
        <begin position="110"/>
        <end position="120"/>
    </location>
</feature>
<dbReference type="AlphaFoldDB" id="A0AAV5GNH2"/>
<accession>A0AAV5GNH2</accession>
<evidence type="ECO:0000313" key="3">
    <source>
        <dbReference type="Proteomes" id="UP001342314"/>
    </source>
</evidence>
<keyword evidence="3" id="KW-1185">Reference proteome</keyword>
<feature type="compositionally biased region" description="Acidic residues" evidence="1">
    <location>
        <begin position="475"/>
        <end position="490"/>
    </location>
</feature>
<comment type="caution">
    <text evidence="2">The sequence shown here is derived from an EMBL/GenBank/DDBJ whole genome shotgun (WGS) entry which is preliminary data.</text>
</comment>